<reference evidence="2" key="1">
    <citation type="submission" date="2021-01" db="EMBL/GenBank/DDBJ databases">
        <authorList>
            <person name="Corre E."/>
            <person name="Pelletier E."/>
            <person name="Niang G."/>
            <person name="Scheremetjew M."/>
            <person name="Finn R."/>
            <person name="Kale V."/>
            <person name="Holt S."/>
            <person name="Cochrane G."/>
            <person name="Meng A."/>
            <person name="Brown T."/>
            <person name="Cohen L."/>
        </authorList>
    </citation>
    <scope>NUCLEOTIDE SEQUENCE</scope>
    <source>
        <strain evidence="2">B650</strain>
    </source>
</reference>
<protein>
    <submittedName>
        <fullName evidence="2">Uncharacterized protein</fullName>
    </submittedName>
</protein>
<feature type="region of interest" description="Disordered" evidence="1">
    <location>
        <begin position="762"/>
        <end position="786"/>
    </location>
</feature>
<dbReference type="AlphaFoldDB" id="A0A7S2PI42"/>
<accession>A0A7S2PI42</accession>
<proteinExistence type="predicted"/>
<evidence type="ECO:0000313" key="2">
    <source>
        <dbReference type="EMBL" id="CAD9598466.1"/>
    </source>
</evidence>
<feature type="compositionally biased region" description="Basic and acidic residues" evidence="1">
    <location>
        <begin position="474"/>
        <end position="485"/>
    </location>
</feature>
<sequence length="786" mass="85783">MDDNTGKNSSNNNNKFHQIINARARNSNELSTALRGREWIKVLTILRSDAGKAWASKRTPSWLIPDSESVYPLMEAVYVGTPMHVLMELFAVYPEASKPTYKDGNGDGFIHILISHGYDVDVLRQFLEFDAEGLKSVNKKGYMPLHLAISLSKDWAIIALLLERYKAAASSRAENGQLPLHMAIQRGASTRVICALLICFPQGLLIRDYENLDPKNAIGDAELEPLALIALLERSVTYWAHYAHQMSQSNGLQEVVDGAIATLAQSEANNPKFVMEQASQRLDELASLMNTVGDDVTNNDNVDVDAHGAMLEDLFHLMGSIQKDLGAAKEKDSVERTNKGLDEIAAILNSLEQHHLAQLGVLGRSNVDCRKMVVNVGQDDVSKLPDSPVMSGEDMPTGLRLKLAPSDECTNNRASPSKESVGGDESRMDVVKEDEVKSDGSNRQVELVEGVNDSRQDVSVVNICDSKAPASPDITEKKEGLDDAKGAATKVAEGETDSKPSSSPEELPAASGAYEYEQPDSRTLTEEHNVSYEKPVTISNVDSHSGVELNNSSLLIVSNESNVDGETNIATNLKDEEGEEAGVEVRATGSPVEKTMRSPEDVHVSFVVVNENKSEGEAHLAKKSTSDTDEVLSLKSSNSVPIVTSSEEQDGIKSTKQNMYDTEIPSISNEPDIEPKPSDATPDVYLKDCFAEIDLTGPVNDLRECDTDHLDFSLVGPTQEELEELYRSKVQIETQTINFVKNIASAVNMCKTDVTLATNVSSTESGETLESEQEEEVYQPVDIAVQ</sequence>
<gene>
    <name evidence="2" type="ORF">LDAN0321_LOCUS15841</name>
</gene>
<feature type="compositionally biased region" description="Acidic residues" evidence="1">
    <location>
        <begin position="767"/>
        <end position="777"/>
    </location>
</feature>
<feature type="compositionally biased region" description="Polar residues" evidence="1">
    <location>
        <begin position="408"/>
        <end position="418"/>
    </location>
</feature>
<feature type="region of interest" description="Disordered" evidence="1">
    <location>
        <begin position="407"/>
        <end position="451"/>
    </location>
</feature>
<feature type="region of interest" description="Disordered" evidence="1">
    <location>
        <begin position="463"/>
        <end position="528"/>
    </location>
</feature>
<feature type="compositionally biased region" description="Low complexity" evidence="1">
    <location>
        <begin position="499"/>
        <end position="513"/>
    </location>
</feature>
<dbReference type="EMBL" id="HBGY01025680">
    <property type="protein sequence ID" value="CAD9598466.1"/>
    <property type="molecule type" value="Transcribed_RNA"/>
</dbReference>
<feature type="compositionally biased region" description="Basic and acidic residues" evidence="1">
    <location>
        <begin position="519"/>
        <end position="528"/>
    </location>
</feature>
<dbReference type="SUPFAM" id="SSF48403">
    <property type="entry name" value="Ankyrin repeat"/>
    <property type="match status" value="1"/>
</dbReference>
<feature type="compositionally biased region" description="Basic and acidic residues" evidence="1">
    <location>
        <begin position="424"/>
        <end position="440"/>
    </location>
</feature>
<evidence type="ECO:0000256" key="1">
    <source>
        <dbReference type="SAM" id="MobiDB-lite"/>
    </source>
</evidence>
<organism evidence="2">
    <name type="scientific">Leptocylindrus danicus</name>
    <dbReference type="NCBI Taxonomy" id="163516"/>
    <lineage>
        <taxon>Eukaryota</taxon>
        <taxon>Sar</taxon>
        <taxon>Stramenopiles</taxon>
        <taxon>Ochrophyta</taxon>
        <taxon>Bacillariophyta</taxon>
        <taxon>Coscinodiscophyceae</taxon>
        <taxon>Chaetocerotophycidae</taxon>
        <taxon>Leptocylindrales</taxon>
        <taxon>Leptocylindraceae</taxon>
        <taxon>Leptocylindrus</taxon>
    </lineage>
</organism>
<dbReference type="Gene3D" id="1.25.40.20">
    <property type="entry name" value="Ankyrin repeat-containing domain"/>
    <property type="match status" value="1"/>
</dbReference>
<dbReference type="InterPro" id="IPR036770">
    <property type="entry name" value="Ankyrin_rpt-contain_sf"/>
</dbReference>
<name>A0A7S2PI42_9STRA</name>